<evidence type="ECO:0000313" key="1">
    <source>
        <dbReference type="WBParaSite" id="BTMF_0001713601-mRNA-1"/>
    </source>
</evidence>
<protein>
    <submittedName>
        <fullName evidence="1">Transposase</fullName>
    </submittedName>
</protein>
<sequence length="33" mass="3760">MNIHVLDEPLLRSLVTTNLTKLSNTFPLFSMVD</sequence>
<reference evidence="1" key="1">
    <citation type="submission" date="2017-02" db="UniProtKB">
        <authorList>
            <consortium name="WormBaseParasite"/>
        </authorList>
    </citation>
    <scope>IDENTIFICATION</scope>
</reference>
<dbReference type="AlphaFoldDB" id="A0A0R3RAS2"/>
<proteinExistence type="predicted"/>
<accession>A0A0R3RAS2</accession>
<dbReference type="WBParaSite" id="BTMF_0001713601-mRNA-1">
    <property type="protein sequence ID" value="BTMF_0001713601-mRNA-1"/>
    <property type="gene ID" value="BTMF_0001713601"/>
</dbReference>
<organism evidence="1">
    <name type="scientific">Brugia timori</name>
    <dbReference type="NCBI Taxonomy" id="42155"/>
    <lineage>
        <taxon>Eukaryota</taxon>
        <taxon>Metazoa</taxon>
        <taxon>Ecdysozoa</taxon>
        <taxon>Nematoda</taxon>
        <taxon>Chromadorea</taxon>
        <taxon>Rhabditida</taxon>
        <taxon>Spirurina</taxon>
        <taxon>Spiruromorpha</taxon>
        <taxon>Filarioidea</taxon>
        <taxon>Onchocercidae</taxon>
        <taxon>Brugia</taxon>
    </lineage>
</organism>
<name>A0A0R3RAS2_9BILA</name>